<comment type="caution">
    <text evidence="2">The sequence shown here is derived from an EMBL/GenBank/DDBJ whole genome shotgun (WGS) entry which is preliminary data.</text>
</comment>
<protein>
    <recommendedName>
        <fullName evidence="1">S1 motif domain-containing protein</fullName>
    </recommendedName>
</protein>
<accession>A0ABV5VDW6</accession>
<keyword evidence="3" id="KW-1185">Reference proteome</keyword>
<dbReference type="EMBL" id="JBHMAR010000011">
    <property type="protein sequence ID" value="MFB9735867.1"/>
    <property type="molecule type" value="Genomic_DNA"/>
</dbReference>
<name>A0ABV5VDW6_9ACTN</name>
<dbReference type="Proteomes" id="UP001589703">
    <property type="component" value="Unassembled WGS sequence"/>
</dbReference>
<dbReference type="SUPFAM" id="SSF50249">
    <property type="entry name" value="Nucleic acid-binding proteins"/>
    <property type="match status" value="1"/>
</dbReference>
<dbReference type="SMART" id="SM00316">
    <property type="entry name" value="S1"/>
    <property type="match status" value="1"/>
</dbReference>
<dbReference type="RefSeq" id="WP_247466215.1">
    <property type="nucleotide sequence ID" value="NZ_JBHMAR010000011.1"/>
</dbReference>
<feature type="domain" description="S1 motif" evidence="1">
    <location>
        <begin position="255"/>
        <end position="315"/>
    </location>
</feature>
<dbReference type="InterPro" id="IPR003029">
    <property type="entry name" value="S1_domain"/>
</dbReference>
<proteinExistence type="predicted"/>
<organism evidence="2 3">
    <name type="scientific">Streptomyces thermocoprophilus</name>
    <dbReference type="NCBI Taxonomy" id="78356"/>
    <lineage>
        <taxon>Bacteria</taxon>
        <taxon>Bacillati</taxon>
        <taxon>Actinomycetota</taxon>
        <taxon>Actinomycetes</taxon>
        <taxon>Kitasatosporales</taxon>
        <taxon>Streptomycetaceae</taxon>
        <taxon>Streptomyces</taxon>
    </lineage>
</organism>
<dbReference type="PROSITE" id="PS50126">
    <property type="entry name" value="S1"/>
    <property type="match status" value="1"/>
</dbReference>
<evidence type="ECO:0000259" key="1">
    <source>
        <dbReference type="PROSITE" id="PS50126"/>
    </source>
</evidence>
<sequence length="436" mass="49484">MTLDLRRRGAIEEDLVFFAMPYEEKELPNGRVENFDDLYEGHFEFWMKSWELRAERADKVPGTTESALDVAWSGIDRAGIVVVDLSVPSTSVAMELAWAMCLRKRLIVIAHRGAVVPSNALGQFRVVWYEWSVRGLADLRTSLRAEIDALRQQRREPEMDLRPYMPEDRLRATVKIEEVHEEYIRVRDLNHPRRCAEMYKSDMSYREAIPDHMSQRFHVGRTIPGFFVYRDNALVFTQQEGPDPWDDWERTYLRGQTLTARVYDVNQGGVWVELEGGGRSRVPTHQAAGLKTGDELSVVIKWLDRGRQKIDISLADESATVPAQAAAPVPPPALDDYPKAGERQGATVIVPSDSFVLVRLDDYPELPTLALLHARRMSASLRDDLEAGRVTEGRRVLVDVEEVGPSRSRPGRIDIKVREIEGELPPQTEAAQDVSA</sequence>
<gene>
    <name evidence="2" type="ORF">ACFFRO_12090</name>
</gene>
<dbReference type="Gene3D" id="3.40.50.450">
    <property type="match status" value="1"/>
</dbReference>
<evidence type="ECO:0000313" key="2">
    <source>
        <dbReference type="EMBL" id="MFB9735867.1"/>
    </source>
</evidence>
<dbReference type="InterPro" id="IPR012340">
    <property type="entry name" value="NA-bd_OB-fold"/>
</dbReference>
<evidence type="ECO:0000313" key="3">
    <source>
        <dbReference type="Proteomes" id="UP001589703"/>
    </source>
</evidence>
<reference evidence="2 3" key="1">
    <citation type="submission" date="2024-09" db="EMBL/GenBank/DDBJ databases">
        <authorList>
            <person name="Sun Q."/>
            <person name="Mori K."/>
        </authorList>
    </citation>
    <scope>NUCLEOTIDE SEQUENCE [LARGE SCALE GENOMIC DNA]</scope>
    <source>
        <strain evidence="2 3">JCM 10918</strain>
    </source>
</reference>
<dbReference type="CDD" id="cd00164">
    <property type="entry name" value="S1_like"/>
    <property type="match status" value="1"/>
</dbReference>